<dbReference type="NCBIfam" id="NF006695">
    <property type="entry name" value="PRK09243.1-2"/>
    <property type="match status" value="1"/>
</dbReference>
<evidence type="ECO:0000256" key="6">
    <source>
        <dbReference type="ARBA" id="ARBA00022642"/>
    </source>
</evidence>
<dbReference type="InterPro" id="IPR007229">
    <property type="entry name" value="Nic_PRibTrfase-Fam"/>
</dbReference>
<protein>
    <recommendedName>
        <fullName evidence="3 9">Nicotinate phosphoribosyltransferase</fullName>
        <ecNumber evidence="3 9">6.3.4.21</ecNumber>
    </recommendedName>
</protein>
<evidence type="ECO:0000256" key="5">
    <source>
        <dbReference type="ARBA" id="ARBA00022598"/>
    </source>
</evidence>
<comment type="PTM">
    <text evidence="9">Transiently phosphorylated on a His residue during the reaction cycle. Phosphorylation strongly increases the affinity for substrates and increases the rate of nicotinate D-ribonucleotide production. Dephosphorylation regenerates the low-affinity form of the enzyme, leading to product release.</text>
</comment>
<evidence type="ECO:0000313" key="13">
    <source>
        <dbReference type="Proteomes" id="UP000649604"/>
    </source>
</evidence>
<gene>
    <name evidence="12" type="ORF">GF339_01700</name>
</gene>
<dbReference type="GO" id="GO:0016757">
    <property type="term" value="F:glycosyltransferase activity"/>
    <property type="evidence" value="ECO:0007669"/>
    <property type="project" value="UniProtKB-KW"/>
</dbReference>
<dbReference type="NCBIfam" id="TIGR01513">
    <property type="entry name" value="NAPRTase_put"/>
    <property type="match status" value="1"/>
</dbReference>
<sequence>MQARYLPPSEGILFTDLYQLTMAQLYFRQGLHEKTVQFDHFFRSYPDYGDHKAGYCINAGLECLVDWMQQVAFRDGDLEYLRSQTGRSGQRTFDDDFLAWLRKYGNFDGISLRAIPEGRVVHPNCPLTVAQGPLAMAQILESPLLNQLNYQTLIATKAARISEAGRRNLLLEFGMRRAQGKGANAGARAALIGGANFTSNTGISYELGYPPKGTHAHSMVQVFLALGEGELEAFRAYADLYPDDCLLLVDTVNTLESGVPNAIKVFEELRQRGHQPVGIRLDSGDLAYLSIQAAKMLDEAGFPEAKIVLSNQLDELVIWQILSQIQDEAPYSGVDPDSLINRLVYGVGTHLITSTGDSSLDGVYKLVAVSHQGEWLPALKISESRDKILNPGHKLLWRVYDTRGKAVADLMSLDDEDPRSMDEITFRHPVDHTKYRTCQQSNLQETEPLLVDILRDGQLVYDLPSLEDIRDQRHADLDRLDSGVRRFMRPHIYHVSLTEKLWNLKQSLIHSIKTDQGIESTSRRPE</sequence>
<accession>A0A9D5Q476</accession>
<dbReference type="InterPro" id="IPR040727">
    <property type="entry name" value="NAPRTase_N"/>
</dbReference>
<dbReference type="InterPro" id="IPR013785">
    <property type="entry name" value="Aldolase_TIM"/>
</dbReference>
<dbReference type="PANTHER" id="PTHR11098">
    <property type="entry name" value="NICOTINATE PHOSPHORIBOSYLTRANSFERASE"/>
    <property type="match status" value="1"/>
</dbReference>
<dbReference type="InterPro" id="IPR041619">
    <property type="entry name" value="NAPRTase_C"/>
</dbReference>
<dbReference type="AlphaFoldDB" id="A0A9D5Q476"/>
<dbReference type="SUPFAM" id="SSF51690">
    <property type="entry name" value="Nicotinate/Quinolinate PRTase C-terminal domain-like"/>
    <property type="match status" value="1"/>
</dbReference>
<dbReference type="SUPFAM" id="SSF54675">
    <property type="entry name" value="Nicotinate/Quinolinate PRTase N-terminal domain-like"/>
    <property type="match status" value="1"/>
</dbReference>
<feature type="domain" description="Nicotinate phosphoribosyltransferase N-terminal" evidence="10">
    <location>
        <begin position="13"/>
        <end position="149"/>
    </location>
</feature>
<evidence type="ECO:0000259" key="11">
    <source>
        <dbReference type="Pfam" id="PF17956"/>
    </source>
</evidence>
<comment type="caution">
    <text evidence="12">The sequence shown here is derived from an EMBL/GenBank/DDBJ whole genome shotgun (WGS) entry which is preliminary data.</text>
</comment>
<keyword evidence="6 9" id="KW-0662">Pyridine nucleotide biosynthesis</keyword>
<dbReference type="EMBL" id="WJJP01000047">
    <property type="protein sequence ID" value="MBD3323265.1"/>
    <property type="molecule type" value="Genomic_DNA"/>
</dbReference>
<comment type="function">
    <text evidence="9">Catalyzes the first step in the biosynthesis of NAD from nicotinic acid, the ATP-dependent synthesis of beta-nicotinate D-ribonucleotide from nicotinate and 5-phospho-D-ribose 1-phosphate.</text>
</comment>
<proteinExistence type="inferred from homology"/>
<dbReference type="Gene3D" id="3.20.140.10">
    <property type="entry name" value="nicotinate phosphoribosyltransferase"/>
    <property type="match status" value="1"/>
</dbReference>
<dbReference type="Proteomes" id="UP000649604">
    <property type="component" value="Unassembled WGS sequence"/>
</dbReference>
<comment type="similarity">
    <text evidence="2 9">Belongs to the NAPRTase family.</text>
</comment>
<reference evidence="12" key="1">
    <citation type="submission" date="2019-11" db="EMBL/GenBank/DDBJ databases">
        <title>Microbial mats filling the niche in hypersaline microbial mats.</title>
        <authorList>
            <person name="Wong H.L."/>
            <person name="Macleod F.I."/>
            <person name="White R.A. III"/>
            <person name="Burns B.P."/>
        </authorList>
    </citation>
    <scope>NUCLEOTIDE SEQUENCE</scope>
    <source>
        <strain evidence="12">Rbin_158</strain>
    </source>
</reference>
<comment type="catalytic activity">
    <reaction evidence="8 9">
        <text>5-phospho-alpha-D-ribose 1-diphosphate + nicotinate + ATP + H2O = nicotinate beta-D-ribonucleotide + ADP + phosphate + diphosphate</text>
        <dbReference type="Rhea" id="RHEA:36163"/>
        <dbReference type="ChEBI" id="CHEBI:15377"/>
        <dbReference type="ChEBI" id="CHEBI:30616"/>
        <dbReference type="ChEBI" id="CHEBI:32544"/>
        <dbReference type="ChEBI" id="CHEBI:33019"/>
        <dbReference type="ChEBI" id="CHEBI:43474"/>
        <dbReference type="ChEBI" id="CHEBI:57502"/>
        <dbReference type="ChEBI" id="CHEBI:58017"/>
        <dbReference type="ChEBI" id="CHEBI:456216"/>
        <dbReference type="EC" id="6.3.4.21"/>
    </reaction>
</comment>
<organism evidence="12 13">
    <name type="scientific">candidate division KSB3 bacterium</name>
    <dbReference type="NCBI Taxonomy" id="2044937"/>
    <lineage>
        <taxon>Bacteria</taxon>
        <taxon>candidate division KSB3</taxon>
    </lineage>
</organism>
<keyword evidence="12" id="KW-0328">Glycosyltransferase</keyword>
<evidence type="ECO:0000313" key="12">
    <source>
        <dbReference type="EMBL" id="MBD3323265.1"/>
    </source>
</evidence>
<dbReference type="InterPro" id="IPR006405">
    <property type="entry name" value="Nic_PRibTrfase_pncB"/>
</dbReference>
<dbReference type="EC" id="6.3.4.21" evidence="3 9"/>
<name>A0A9D5Q476_9BACT</name>
<comment type="pathway">
    <text evidence="1 9">Cofactor biosynthesis; NAD(+) biosynthesis; nicotinate D-ribonucleotide from nicotinate: step 1/1.</text>
</comment>
<evidence type="ECO:0000256" key="7">
    <source>
        <dbReference type="ARBA" id="ARBA00022679"/>
    </source>
</evidence>
<evidence type="ECO:0000256" key="1">
    <source>
        <dbReference type="ARBA" id="ARBA00004952"/>
    </source>
</evidence>
<feature type="domain" description="Nicotinate phosphoribosyltransferase C-terminal" evidence="11">
    <location>
        <begin position="394"/>
        <end position="505"/>
    </location>
</feature>
<dbReference type="Gene3D" id="3.20.20.70">
    <property type="entry name" value="Aldolase class I"/>
    <property type="match status" value="1"/>
</dbReference>
<dbReference type="GO" id="GO:0005829">
    <property type="term" value="C:cytosol"/>
    <property type="evidence" value="ECO:0007669"/>
    <property type="project" value="TreeGrafter"/>
</dbReference>
<evidence type="ECO:0000256" key="8">
    <source>
        <dbReference type="ARBA" id="ARBA00048668"/>
    </source>
</evidence>
<dbReference type="PIRSF" id="PIRSF000484">
    <property type="entry name" value="NAPRT"/>
    <property type="match status" value="1"/>
</dbReference>
<keyword evidence="7 9" id="KW-0808">Transferase</keyword>
<keyword evidence="5 9" id="KW-0436">Ligase</keyword>
<dbReference type="Pfam" id="PF17767">
    <property type="entry name" value="NAPRTase_N"/>
    <property type="match status" value="1"/>
</dbReference>
<evidence type="ECO:0000259" key="10">
    <source>
        <dbReference type="Pfam" id="PF17767"/>
    </source>
</evidence>
<dbReference type="GO" id="GO:0004516">
    <property type="term" value="F:nicotinate phosphoribosyltransferase activity"/>
    <property type="evidence" value="ECO:0007669"/>
    <property type="project" value="UniProtKB-UniRule"/>
</dbReference>
<evidence type="ECO:0000256" key="4">
    <source>
        <dbReference type="ARBA" id="ARBA00022553"/>
    </source>
</evidence>
<dbReference type="NCBIfam" id="NF009131">
    <property type="entry name" value="PRK12484.1"/>
    <property type="match status" value="1"/>
</dbReference>
<evidence type="ECO:0000256" key="3">
    <source>
        <dbReference type="ARBA" id="ARBA00013236"/>
    </source>
</evidence>
<evidence type="ECO:0000256" key="9">
    <source>
        <dbReference type="RuleBase" id="RU365100"/>
    </source>
</evidence>
<dbReference type="InterPro" id="IPR036068">
    <property type="entry name" value="Nicotinate_pribotase-like_C"/>
</dbReference>
<dbReference type="PANTHER" id="PTHR11098:SF1">
    <property type="entry name" value="NICOTINATE PHOSPHORIBOSYLTRANSFERASE"/>
    <property type="match status" value="1"/>
</dbReference>
<dbReference type="Pfam" id="PF17956">
    <property type="entry name" value="NAPRTase_C"/>
    <property type="match status" value="1"/>
</dbReference>
<keyword evidence="4" id="KW-0597">Phosphoprotein</keyword>
<evidence type="ECO:0000256" key="2">
    <source>
        <dbReference type="ARBA" id="ARBA00010897"/>
    </source>
</evidence>
<dbReference type="CDD" id="cd01570">
    <property type="entry name" value="NAPRTase_A"/>
    <property type="match status" value="1"/>
</dbReference>
<dbReference type="GO" id="GO:0034355">
    <property type="term" value="P:NAD+ biosynthetic process via the salvage pathway"/>
    <property type="evidence" value="ECO:0007669"/>
    <property type="project" value="TreeGrafter"/>
</dbReference>